<evidence type="ECO:0000313" key="7">
    <source>
        <dbReference type="EMBL" id="GHM59030.1"/>
    </source>
</evidence>
<sequence>MLSVEKVKNAHLEGEIMLMTKIEQELFELKQKLLNKEEEISRLIIIKTELEVTLNKERSEKEREIELLKKAEERLTNSFKALSSEALQVNNNTFLSLAKEVIDNRLKETESDLNKRQAKINDIVIPIKEKLEKFDSEIKELEKVRAGAYEGLKEQVSALMQQTSNLANALKKPHVRGRWGEMQLKRVVEMAGMVEHCDFLTQHSVAGKDDNLLRPDLIINMPSGRKIIVDAKVPLDFYLDAIEQNEFEAQKNKLKDHAQSVKKHLFDLSKKEYWNQFENTPEFVVLFLTGEGVFSAALEYEPSLIEVGVEKKVLIATPITLIALLRAVAYGWKQEVIAENAKKISELGHTLYERLCTMSENFDHLRKSLKSTVDNYNKTVGSLEGRVFPAAREFNKLGISYKEKSIKPAEELDNLPRNLYSSELQEENI</sequence>
<keyword evidence="4 6" id="KW-0175">Coiled coil</keyword>
<keyword evidence="8" id="KW-1185">Reference proteome</keyword>
<evidence type="ECO:0000256" key="6">
    <source>
        <dbReference type="SAM" id="Coils"/>
    </source>
</evidence>
<name>A0A8J3MNM3_9RICK</name>
<protein>
    <recommendedName>
        <fullName evidence="3">DNA recombination protein RmuC homolog</fullName>
    </recommendedName>
</protein>
<reference evidence="7 8" key="1">
    <citation type="journal article" date="2021" name="Microb. Ecol.">
        <title>Candidatus Mesenet longicola: Novel Endosymbionts of Brontispa longissima that Induce Cytoplasmic Incompatibility.</title>
        <authorList>
            <person name="Takano S."/>
            <person name="Gotoh Y."/>
            <person name="Hayashi T."/>
        </authorList>
    </citation>
    <scope>NUCLEOTIDE SEQUENCE [LARGE SCALE GENOMIC DNA]</scope>
    <source>
        <strain evidence="7">L5</strain>
    </source>
</reference>
<dbReference type="AlphaFoldDB" id="A0A8J3MNM3"/>
<gene>
    <name evidence="7" type="ORF">sL5_00230</name>
</gene>
<dbReference type="InterPro" id="IPR003798">
    <property type="entry name" value="DNA_recombination_RmuC"/>
</dbReference>
<dbReference type="PANTHER" id="PTHR30563:SF0">
    <property type="entry name" value="DNA RECOMBINATION PROTEIN RMUC"/>
    <property type="match status" value="1"/>
</dbReference>
<feature type="coiled-coil region" evidence="6">
    <location>
        <begin position="19"/>
        <end position="78"/>
    </location>
</feature>
<dbReference type="PANTHER" id="PTHR30563">
    <property type="entry name" value="DNA RECOMBINATION PROTEIN RMUC"/>
    <property type="match status" value="1"/>
</dbReference>
<evidence type="ECO:0000256" key="3">
    <source>
        <dbReference type="ARBA" id="ARBA00021840"/>
    </source>
</evidence>
<dbReference type="Proteomes" id="UP000637906">
    <property type="component" value="Unassembled WGS sequence"/>
</dbReference>
<proteinExistence type="inferred from homology"/>
<comment type="function">
    <text evidence="1">Involved in DNA recombination.</text>
</comment>
<evidence type="ECO:0000256" key="4">
    <source>
        <dbReference type="ARBA" id="ARBA00023054"/>
    </source>
</evidence>
<organism evidence="7 8">
    <name type="scientific">Candidatus Mesenet longicola</name>
    <dbReference type="NCBI Taxonomy" id="1892558"/>
    <lineage>
        <taxon>Bacteria</taxon>
        <taxon>Pseudomonadati</taxon>
        <taxon>Pseudomonadota</taxon>
        <taxon>Alphaproteobacteria</taxon>
        <taxon>Rickettsiales</taxon>
        <taxon>Anaplasmataceae</taxon>
        <taxon>Candidatus Mesenet</taxon>
    </lineage>
</organism>
<evidence type="ECO:0000256" key="2">
    <source>
        <dbReference type="ARBA" id="ARBA00009840"/>
    </source>
</evidence>
<accession>A0A8J3MNM3</accession>
<dbReference type="Pfam" id="PF02646">
    <property type="entry name" value="RmuC"/>
    <property type="match status" value="1"/>
</dbReference>
<comment type="caution">
    <text evidence="7">The sequence shown here is derived from an EMBL/GenBank/DDBJ whole genome shotgun (WGS) entry which is preliminary data.</text>
</comment>
<dbReference type="EMBL" id="BNGU01000001">
    <property type="protein sequence ID" value="GHM59030.1"/>
    <property type="molecule type" value="Genomic_DNA"/>
</dbReference>
<keyword evidence="5" id="KW-0233">DNA recombination</keyword>
<comment type="similarity">
    <text evidence="2">Belongs to the RmuC family.</text>
</comment>
<dbReference type="GO" id="GO:0006310">
    <property type="term" value="P:DNA recombination"/>
    <property type="evidence" value="ECO:0007669"/>
    <property type="project" value="UniProtKB-KW"/>
</dbReference>
<evidence type="ECO:0000256" key="5">
    <source>
        <dbReference type="ARBA" id="ARBA00023172"/>
    </source>
</evidence>
<evidence type="ECO:0000313" key="8">
    <source>
        <dbReference type="Proteomes" id="UP000637906"/>
    </source>
</evidence>
<evidence type="ECO:0000256" key="1">
    <source>
        <dbReference type="ARBA" id="ARBA00003416"/>
    </source>
</evidence>